<dbReference type="Proteomes" id="UP000320496">
    <property type="component" value="Chromosome"/>
</dbReference>
<organism evidence="3 4">
    <name type="scientific">Maioricimonas rarisocia</name>
    <dbReference type="NCBI Taxonomy" id="2528026"/>
    <lineage>
        <taxon>Bacteria</taxon>
        <taxon>Pseudomonadati</taxon>
        <taxon>Planctomycetota</taxon>
        <taxon>Planctomycetia</taxon>
        <taxon>Planctomycetales</taxon>
        <taxon>Planctomycetaceae</taxon>
        <taxon>Maioricimonas</taxon>
    </lineage>
</organism>
<dbReference type="SUPFAM" id="SSF56281">
    <property type="entry name" value="Metallo-hydrolase/oxidoreductase"/>
    <property type="match status" value="1"/>
</dbReference>
<dbReference type="PANTHER" id="PTHR30619:SF1">
    <property type="entry name" value="RECOMBINATION PROTEIN 2"/>
    <property type="match status" value="1"/>
</dbReference>
<proteinExistence type="predicted"/>
<dbReference type="InterPro" id="IPR001279">
    <property type="entry name" value="Metallo-B-lactamas"/>
</dbReference>
<keyword evidence="4" id="KW-1185">Reference proteome</keyword>
<gene>
    <name evidence="3" type="ORF">Mal4_42700</name>
</gene>
<feature type="region of interest" description="Disordered" evidence="1">
    <location>
        <begin position="178"/>
        <end position="199"/>
    </location>
</feature>
<evidence type="ECO:0000313" key="4">
    <source>
        <dbReference type="Proteomes" id="UP000320496"/>
    </source>
</evidence>
<protein>
    <submittedName>
        <fullName evidence="3">ComEC family competence protein</fullName>
    </submittedName>
</protein>
<accession>A0A517ZBP7</accession>
<name>A0A517ZBP7_9PLAN</name>
<feature type="domain" description="Metallo-beta-lactamase" evidence="2">
    <location>
        <begin position="43"/>
        <end position="165"/>
    </location>
</feature>
<dbReference type="Pfam" id="PF00753">
    <property type="entry name" value="Lactamase_B"/>
    <property type="match status" value="1"/>
</dbReference>
<dbReference type="InterPro" id="IPR036866">
    <property type="entry name" value="RibonucZ/Hydroxyglut_hydro"/>
</dbReference>
<dbReference type="EMBL" id="CP036275">
    <property type="protein sequence ID" value="QDU39916.1"/>
    <property type="molecule type" value="Genomic_DNA"/>
</dbReference>
<dbReference type="PANTHER" id="PTHR30619">
    <property type="entry name" value="DNA INTERNALIZATION/COMPETENCE PROTEIN COMEC/REC2"/>
    <property type="match status" value="1"/>
</dbReference>
<dbReference type="InterPro" id="IPR052159">
    <property type="entry name" value="Competence_DNA_uptake"/>
</dbReference>
<sequence>MFHSCSRRSLLALTVLTVGLLLPSSLLAGQTDRRLDLYFIDVEGGAATLIVTPEGESILIDSGYPDYGGRDLNRILHVVTDVAGLDRIHHAVVSHWHLDHYGNHAALTSEIEIGKFWDRGIPDALQEDRKFEERIAAYRAASQNDSGTLRAGDHFELDSTAAPLSVTVATASREVIENTGQPNPFADQHEPRPEDPTDNAASLSLLFEFGDFRFLCCGDLTWNIEAKLVTPNNPLGKIDLFMVTHHGLPTSNNPVLVQAIDPVVAVMCNGPTKGGHPDTIATLRSCESLKHLYQLHRNVKLGPEEQTPKEFIANSEPTVNCEGRWVKASVAPDGNSYTVQIGTDGKVREYQTRTSPAGN</sequence>
<reference evidence="3 4" key="1">
    <citation type="submission" date="2019-02" db="EMBL/GenBank/DDBJ databases">
        <title>Deep-cultivation of Planctomycetes and their phenomic and genomic characterization uncovers novel biology.</title>
        <authorList>
            <person name="Wiegand S."/>
            <person name="Jogler M."/>
            <person name="Boedeker C."/>
            <person name="Pinto D."/>
            <person name="Vollmers J."/>
            <person name="Rivas-Marin E."/>
            <person name="Kohn T."/>
            <person name="Peeters S.H."/>
            <person name="Heuer A."/>
            <person name="Rast P."/>
            <person name="Oberbeckmann S."/>
            <person name="Bunk B."/>
            <person name="Jeske O."/>
            <person name="Meyerdierks A."/>
            <person name="Storesund J.E."/>
            <person name="Kallscheuer N."/>
            <person name="Luecker S."/>
            <person name="Lage O.M."/>
            <person name="Pohl T."/>
            <person name="Merkel B.J."/>
            <person name="Hornburger P."/>
            <person name="Mueller R.-W."/>
            <person name="Bruemmer F."/>
            <person name="Labrenz M."/>
            <person name="Spormann A.M."/>
            <person name="Op den Camp H."/>
            <person name="Overmann J."/>
            <person name="Amann R."/>
            <person name="Jetten M.S.M."/>
            <person name="Mascher T."/>
            <person name="Medema M.H."/>
            <person name="Devos D.P."/>
            <person name="Kaster A.-K."/>
            <person name="Ovreas L."/>
            <person name="Rohde M."/>
            <person name="Galperin M.Y."/>
            <person name="Jogler C."/>
        </authorList>
    </citation>
    <scope>NUCLEOTIDE SEQUENCE [LARGE SCALE GENOMIC DNA]</scope>
    <source>
        <strain evidence="3 4">Mal4</strain>
    </source>
</reference>
<dbReference type="KEGG" id="mri:Mal4_42700"/>
<evidence type="ECO:0000256" key="1">
    <source>
        <dbReference type="SAM" id="MobiDB-lite"/>
    </source>
</evidence>
<dbReference type="AlphaFoldDB" id="A0A517ZBP7"/>
<evidence type="ECO:0000313" key="3">
    <source>
        <dbReference type="EMBL" id="QDU39916.1"/>
    </source>
</evidence>
<dbReference type="Gene3D" id="3.60.15.10">
    <property type="entry name" value="Ribonuclease Z/Hydroxyacylglutathione hydrolase-like"/>
    <property type="match status" value="1"/>
</dbReference>
<evidence type="ECO:0000259" key="2">
    <source>
        <dbReference type="Pfam" id="PF00753"/>
    </source>
</evidence>
<dbReference type="RefSeq" id="WP_231746596.1">
    <property type="nucleotide sequence ID" value="NZ_CP036275.1"/>
</dbReference>